<keyword evidence="1" id="KW-0812">Transmembrane</keyword>
<gene>
    <name evidence="2" type="primary">ORF132</name>
</gene>
<feature type="transmembrane region" description="Helical" evidence="1">
    <location>
        <begin position="6"/>
        <end position="24"/>
    </location>
</feature>
<reference evidence="2" key="1">
    <citation type="submission" date="2018-11" db="EMBL/GenBank/DDBJ databases">
        <title>Complete mitochondrial genome sequencing and phylogenetic Analysis of Cynodon dactylon Cynodon transvaalensis.</title>
        <authorList>
            <person name="Huang S."/>
            <person name="Shi Y."/>
            <person name="Jiang S."/>
            <person name="Zhou X."/>
            <person name="Liang J."/>
        </authorList>
    </citation>
    <scope>NUCLEOTIDE SEQUENCE</scope>
</reference>
<evidence type="ECO:0000256" key="1">
    <source>
        <dbReference type="SAM" id="Phobius"/>
    </source>
</evidence>
<sequence length="132" mass="14959">MDFLVSNYLVSLGFTLPLAVLIAFRAGKMWSFQLRESNYQEKLFDLTHKTLKEDTTAKLQSLLDQHFQISTESHFQLPGKIAIQSITNHLYLKNPGGISTQMGIYQDLTDLGEKSIYFRQALEFCSGIFGCG</sequence>
<geneLocation type="mitochondrion" evidence="2"/>
<proteinExistence type="predicted"/>
<keyword evidence="2" id="KW-0496">Mitochondrion</keyword>
<protein>
    <submittedName>
        <fullName evidence="2">Uncharacterized protein</fullName>
    </submittedName>
</protein>
<dbReference type="EMBL" id="MK175054">
    <property type="protein sequence ID" value="QFO90919.1"/>
    <property type="molecule type" value="Genomic_DNA"/>
</dbReference>
<accession>A0A5J6YEQ0</accession>
<keyword evidence="1" id="KW-1133">Transmembrane helix</keyword>
<evidence type="ECO:0000313" key="2">
    <source>
        <dbReference type="EMBL" id="QFO90919.1"/>
    </source>
</evidence>
<dbReference type="AlphaFoldDB" id="A0A5J6YEQ0"/>
<keyword evidence="1" id="KW-0472">Membrane</keyword>
<name>A0A5J6YEQ0_9POAL</name>
<organism evidence="2">
    <name type="scientific">Cynodon dactylon x Cynodon transvaalensis</name>
    <dbReference type="NCBI Taxonomy" id="1920021"/>
    <lineage>
        <taxon>Eukaryota</taxon>
        <taxon>Viridiplantae</taxon>
        <taxon>Streptophyta</taxon>
        <taxon>Embryophyta</taxon>
        <taxon>Tracheophyta</taxon>
        <taxon>Spermatophyta</taxon>
        <taxon>Magnoliopsida</taxon>
        <taxon>Liliopsida</taxon>
        <taxon>Poales</taxon>
        <taxon>Poaceae</taxon>
        <taxon>PACMAD clade</taxon>
        <taxon>Chloridoideae</taxon>
        <taxon>Cynodonteae</taxon>
        <taxon>Eleusininae</taxon>
        <taxon>Cynodon</taxon>
    </lineage>
</organism>